<keyword evidence="4" id="KW-1185">Reference proteome</keyword>
<reference evidence="3 4" key="2">
    <citation type="submission" date="2019-01" db="EMBL/GenBank/DDBJ databases">
        <title>Tautonia sociabilis, a novel thermotolerant planctomycete of Isosphaeraceae family, isolated from a 4000 m deep subterranean habitat.</title>
        <authorList>
            <person name="Kovaleva O.L."/>
            <person name="Elcheninov A.G."/>
            <person name="Van Heerden E."/>
            <person name="Toshchakov S.V."/>
            <person name="Novikov A."/>
            <person name="Bonch-Osmolovskaya E.A."/>
            <person name="Kublanov I.V."/>
        </authorList>
    </citation>
    <scope>NUCLEOTIDE SEQUENCE [LARGE SCALE GENOMIC DNA]</scope>
    <source>
        <strain evidence="3 4">GM2012</strain>
    </source>
</reference>
<dbReference type="RefSeq" id="WP_126723657.1">
    <property type="nucleotide sequence ID" value="NZ_RYZH01000002.1"/>
</dbReference>
<feature type="transmembrane region" description="Helical" evidence="1">
    <location>
        <begin position="64"/>
        <end position="86"/>
    </location>
</feature>
<keyword evidence="1" id="KW-0812">Transmembrane</keyword>
<evidence type="ECO:0000256" key="1">
    <source>
        <dbReference type="SAM" id="Phobius"/>
    </source>
</evidence>
<dbReference type="Proteomes" id="UP000280296">
    <property type="component" value="Unassembled WGS sequence"/>
</dbReference>
<accession>A0A432MQ28</accession>
<feature type="transmembrane region" description="Helical" evidence="1">
    <location>
        <begin position="26"/>
        <end position="44"/>
    </location>
</feature>
<organism evidence="3 4">
    <name type="scientific">Tautonia sociabilis</name>
    <dbReference type="NCBI Taxonomy" id="2080755"/>
    <lineage>
        <taxon>Bacteria</taxon>
        <taxon>Pseudomonadati</taxon>
        <taxon>Planctomycetota</taxon>
        <taxon>Planctomycetia</taxon>
        <taxon>Isosphaerales</taxon>
        <taxon>Isosphaeraceae</taxon>
        <taxon>Tautonia</taxon>
    </lineage>
</organism>
<gene>
    <name evidence="3" type="ORF">TsocGM_02085</name>
</gene>
<reference evidence="3 4" key="1">
    <citation type="submission" date="2018-12" db="EMBL/GenBank/DDBJ databases">
        <authorList>
            <person name="Toschakov S.V."/>
        </authorList>
    </citation>
    <scope>NUCLEOTIDE SEQUENCE [LARGE SCALE GENOMIC DNA]</scope>
    <source>
        <strain evidence="3 4">GM2012</strain>
    </source>
</reference>
<sequence>MGDDRWGQSRDQGPWHRRSLTLESEISWLLLLSILDILLTTWLLHRGPQFVESNPVAAWFFRRFNVAGLVGYKFAIIAAVVVIAELVERVAPGRGKFVLRLGIAAAGVVVLYSVSLHLSHPF</sequence>
<keyword evidence="1" id="KW-0472">Membrane</keyword>
<dbReference type="AlphaFoldDB" id="A0A432MQ28"/>
<protein>
    <recommendedName>
        <fullName evidence="2">DUF5658 domain-containing protein</fullName>
    </recommendedName>
</protein>
<dbReference type="OrthoDB" id="215401at2"/>
<comment type="caution">
    <text evidence="3">The sequence shown here is derived from an EMBL/GenBank/DDBJ whole genome shotgun (WGS) entry which is preliminary data.</text>
</comment>
<dbReference type="EMBL" id="RYZH01000002">
    <property type="protein sequence ID" value="RUL89581.1"/>
    <property type="molecule type" value="Genomic_DNA"/>
</dbReference>
<evidence type="ECO:0000313" key="3">
    <source>
        <dbReference type="EMBL" id="RUL89581.1"/>
    </source>
</evidence>
<dbReference type="Pfam" id="PF18902">
    <property type="entry name" value="DUF5658"/>
    <property type="match status" value="1"/>
</dbReference>
<feature type="domain" description="DUF5658" evidence="2">
    <location>
        <begin position="29"/>
        <end position="114"/>
    </location>
</feature>
<evidence type="ECO:0000313" key="4">
    <source>
        <dbReference type="Proteomes" id="UP000280296"/>
    </source>
</evidence>
<name>A0A432MQ28_9BACT</name>
<dbReference type="InterPro" id="IPR043717">
    <property type="entry name" value="DUF5658"/>
</dbReference>
<proteinExistence type="predicted"/>
<keyword evidence="1" id="KW-1133">Transmembrane helix</keyword>
<evidence type="ECO:0000259" key="2">
    <source>
        <dbReference type="Pfam" id="PF18902"/>
    </source>
</evidence>
<feature type="transmembrane region" description="Helical" evidence="1">
    <location>
        <begin position="98"/>
        <end position="118"/>
    </location>
</feature>